<dbReference type="Proteomes" id="UP000605846">
    <property type="component" value="Unassembled WGS sequence"/>
</dbReference>
<evidence type="ECO:0000256" key="1">
    <source>
        <dbReference type="ARBA" id="ARBA00004123"/>
    </source>
</evidence>
<dbReference type="InterPro" id="IPR046347">
    <property type="entry name" value="bZIP_sf"/>
</dbReference>
<dbReference type="OrthoDB" id="1939598at2759"/>
<feature type="domain" description="BZIP" evidence="7">
    <location>
        <begin position="155"/>
        <end position="218"/>
    </location>
</feature>
<feature type="compositionally biased region" description="Polar residues" evidence="6">
    <location>
        <begin position="119"/>
        <end position="129"/>
    </location>
</feature>
<keyword evidence="4" id="KW-0804">Transcription</keyword>
<sequence length="229" mass="25770">MTYLYSSYLSPIDSLVFDSITDPAAFDKEAADELALWTNAQFSFDIQSNEGLLEDLKSKAADMPSVDNYPYSYEASQLPGSQEQQQQAPQPPIALNTISNYPAILPMPQRQRLLPKPVSGSTLTGQQSLDKGHPADKINSNSACNGTLEEQKEAQAAEDDKRRRNTAASARFRLKKKMREQQMEQTVREMTEKSEKLEERARELELEIKWLRGLLLEKGVNLPDDQTSS</sequence>
<keyword evidence="2" id="KW-0805">Transcription regulation</keyword>
<reference evidence="8" key="1">
    <citation type="submission" date="2020-01" db="EMBL/GenBank/DDBJ databases">
        <title>Genome Sequencing of Three Apophysomyces-Like Fungal Strains Confirms a Novel Fungal Genus in the Mucoromycota with divergent Burkholderia-like Endosymbiotic Bacteria.</title>
        <authorList>
            <person name="Stajich J.E."/>
            <person name="Macias A.M."/>
            <person name="Carter-House D."/>
            <person name="Lovett B."/>
            <person name="Kasson L.R."/>
            <person name="Berry K."/>
            <person name="Grigoriev I."/>
            <person name="Chang Y."/>
            <person name="Spatafora J."/>
            <person name="Kasson M.T."/>
        </authorList>
    </citation>
    <scope>NUCLEOTIDE SEQUENCE</scope>
    <source>
        <strain evidence="8">NRRL A-21654</strain>
    </source>
</reference>
<protein>
    <recommendedName>
        <fullName evidence="7">BZIP domain-containing protein</fullName>
    </recommendedName>
</protein>
<evidence type="ECO:0000256" key="6">
    <source>
        <dbReference type="SAM" id="MobiDB-lite"/>
    </source>
</evidence>
<dbReference type="SMART" id="SM00338">
    <property type="entry name" value="BRLZ"/>
    <property type="match status" value="1"/>
</dbReference>
<dbReference type="GO" id="GO:0000977">
    <property type="term" value="F:RNA polymerase II transcription regulatory region sequence-specific DNA binding"/>
    <property type="evidence" value="ECO:0007669"/>
    <property type="project" value="TreeGrafter"/>
</dbReference>
<evidence type="ECO:0000313" key="8">
    <source>
        <dbReference type="EMBL" id="KAF7732037.1"/>
    </source>
</evidence>
<name>A0A8H7BZ39_9FUNG</name>
<evidence type="ECO:0000256" key="4">
    <source>
        <dbReference type="ARBA" id="ARBA00023163"/>
    </source>
</evidence>
<evidence type="ECO:0000256" key="3">
    <source>
        <dbReference type="ARBA" id="ARBA00023125"/>
    </source>
</evidence>
<feature type="region of interest" description="Disordered" evidence="6">
    <location>
        <begin position="113"/>
        <end position="196"/>
    </location>
</feature>
<proteinExistence type="predicted"/>
<organism evidence="8 9">
    <name type="scientific">Apophysomyces ossiformis</name>
    <dbReference type="NCBI Taxonomy" id="679940"/>
    <lineage>
        <taxon>Eukaryota</taxon>
        <taxon>Fungi</taxon>
        <taxon>Fungi incertae sedis</taxon>
        <taxon>Mucoromycota</taxon>
        <taxon>Mucoromycotina</taxon>
        <taxon>Mucoromycetes</taxon>
        <taxon>Mucorales</taxon>
        <taxon>Mucorineae</taxon>
        <taxon>Mucoraceae</taxon>
        <taxon>Apophysomyces</taxon>
    </lineage>
</organism>
<comment type="subcellular location">
    <subcellularLocation>
        <location evidence="1">Nucleus</location>
    </subcellularLocation>
</comment>
<keyword evidence="5" id="KW-0539">Nucleus</keyword>
<dbReference type="PANTHER" id="PTHR13044">
    <property type="entry name" value="ACTIVATING TRANSCRIPTION FACTOR ATF 4/5"/>
    <property type="match status" value="1"/>
</dbReference>
<dbReference type="GO" id="GO:0001228">
    <property type="term" value="F:DNA-binding transcription activator activity, RNA polymerase II-specific"/>
    <property type="evidence" value="ECO:0007669"/>
    <property type="project" value="TreeGrafter"/>
</dbReference>
<dbReference type="AlphaFoldDB" id="A0A8H7BZ39"/>
<dbReference type="PANTHER" id="PTHR13044:SF14">
    <property type="entry name" value="CRYPTOCEPHAL, ISOFORM A"/>
    <property type="match status" value="1"/>
</dbReference>
<dbReference type="Pfam" id="PF07716">
    <property type="entry name" value="bZIP_2"/>
    <property type="match status" value="1"/>
</dbReference>
<feature type="region of interest" description="Disordered" evidence="6">
    <location>
        <begin position="68"/>
        <end position="94"/>
    </location>
</feature>
<dbReference type="SUPFAM" id="SSF57959">
    <property type="entry name" value="Leucine zipper domain"/>
    <property type="match status" value="1"/>
</dbReference>
<evidence type="ECO:0000259" key="7">
    <source>
        <dbReference type="PROSITE" id="PS50217"/>
    </source>
</evidence>
<keyword evidence="3" id="KW-0238">DNA-binding</keyword>
<dbReference type="EMBL" id="JABAYA010000005">
    <property type="protein sequence ID" value="KAF7732037.1"/>
    <property type="molecule type" value="Genomic_DNA"/>
</dbReference>
<gene>
    <name evidence="8" type="ORF">EC973_007142</name>
</gene>
<dbReference type="CDD" id="cd14705">
    <property type="entry name" value="bZIP_Zip1"/>
    <property type="match status" value="1"/>
</dbReference>
<comment type="caution">
    <text evidence="8">The sequence shown here is derived from an EMBL/GenBank/DDBJ whole genome shotgun (WGS) entry which is preliminary data.</text>
</comment>
<feature type="compositionally biased region" description="Basic and acidic residues" evidence="6">
    <location>
        <begin position="149"/>
        <end position="162"/>
    </location>
</feature>
<feature type="compositionally biased region" description="Low complexity" evidence="6">
    <location>
        <begin position="77"/>
        <end position="88"/>
    </location>
</feature>
<keyword evidence="9" id="KW-1185">Reference proteome</keyword>
<dbReference type="PROSITE" id="PS50217">
    <property type="entry name" value="BZIP"/>
    <property type="match status" value="1"/>
</dbReference>
<accession>A0A8H7BZ39</accession>
<dbReference type="PROSITE" id="PS00036">
    <property type="entry name" value="BZIP_BASIC"/>
    <property type="match status" value="1"/>
</dbReference>
<evidence type="ECO:0000256" key="5">
    <source>
        <dbReference type="ARBA" id="ARBA00023242"/>
    </source>
</evidence>
<evidence type="ECO:0000256" key="2">
    <source>
        <dbReference type="ARBA" id="ARBA00023015"/>
    </source>
</evidence>
<dbReference type="GO" id="GO:0005634">
    <property type="term" value="C:nucleus"/>
    <property type="evidence" value="ECO:0007669"/>
    <property type="project" value="UniProtKB-SubCell"/>
</dbReference>
<evidence type="ECO:0000313" key="9">
    <source>
        <dbReference type="Proteomes" id="UP000605846"/>
    </source>
</evidence>
<dbReference type="Gene3D" id="1.20.5.170">
    <property type="match status" value="1"/>
</dbReference>
<dbReference type="InterPro" id="IPR004827">
    <property type="entry name" value="bZIP"/>
</dbReference>
<feature type="compositionally biased region" description="Basic and acidic residues" evidence="6">
    <location>
        <begin position="179"/>
        <end position="196"/>
    </location>
</feature>